<feature type="transmembrane region" description="Helical" evidence="2">
    <location>
        <begin position="56"/>
        <end position="74"/>
    </location>
</feature>
<protein>
    <submittedName>
        <fullName evidence="3">Chemosensory receptor c</fullName>
    </submittedName>
</protein>
<name>A0AAV4D5N1_9GAST</name>
<sequence length="263" mass="30089">MRLFIVSGLKCFLFVFFSVFRDTAAGITTYIAFQRALCVALPFFTRNALSRKRSAIVICSIAVFYLGCTFLRIANVRFVHIVNRATNSTRYVLFFSDTYRTMDVYLDLYRNITLFLEEAIIIICILVLANGLRSSKRLVERSRSKAMGISIDANQSDNDRDKSSTTVERTKGKADNKERDAVKQCLAIALFHVVYTLPRIMAKSVPLFFSVLNLSGNLRFLINLISITDSVNAGAQFFIYMRFNRKFKEFVSSKFRRSVLSEN</sequence>
<proteinExistence type="predicted"/>
<dbReference type="AlphaFoldDB" id="A0AAV4D5N1"/>
<comment type="caution">
    <text evidence="3">The sequence shown here is derived from an EMBL/GenBank/DDBJ whole genome shotgun (WGS) entry which is preliminary data.</text>
</comment>
<keyword evidence="4" id="KW-1185">Reference proteome</keyword>
<feature type="compositionally biased region" description="Basic and acidic residues" evidence="1">
    <location>
        <begin position="157"/>
        <end position="175"/>
    </location>
</feature>
<gene>
    <name evidence="3" type="ORF">PoB_006596500</name>
</gene>
<feature type="transmembrane region" description="Helical" evidence="2">
    <location>
        <begin position="112"/>
        <end position="132"/>
    </location>
</feature>
<evidence type="ECO:0000313" key="4">
    <source>
        <dbReference type="Proteomes" id="UP000735302"/>
    </source>
</evidence>
<evidence type="ECO:0000256" key="1">
    <source>
        <dbReference type="SAM" id="MobiDB-lite"/>
    </source>
</evidence>
<keyword evidence="2" id="KW-0812">Transmembrane</keyword>
<keyword evidence="3" id="KW-0675">Receptor</keyword>
<dbReference type="Proteomes" id="UP000735302">
    <property type="component" value="Unassembled WGS sequence"/>
</dbReference>
<feature type="region of interest" description="Disordered" evidence="1">
    <location>
        <begin position="153"/>
        <end position="175"/>
    </location>
</feature>
<organism evidence="3 4">
    <name type="scientific">Plakobranchus ocellatus</name>
    <dbReference type="NCBI Taxonomy" id="259542"/>
    <lineage>
        <taxon>Eukaryota</taxon>
        <taxon>Metazoa</taxon>
        <taxon>Spiralia</taxon>
        <taxon>Lophotrochozoa</taxon>
        <taxon>Mollusca</taxon>
        <taxon>Gastropoda</taxon>
        <taxon>Heterobranchia</taxon>
        <taxon>Euthyneura</taxon>
        <taxon>Panpulmonata</taxon>
        <taxon>Sacoglossa</taxon>
        <taxon>Placobranchoidea</taxon>
        <taxon>Plakobranchidae</taxon>
        <taxon>Plakobranchus</taxon>
    </lineage>
</organism>
<evidence type="ECO:0000313" key="3">
    <source>
        <dbReference type="EMBL" id="GFO39460.1"/>
    </source>
</evidence>
<dbReference type="SUPFAM" id="SSF81321">
    <property type="entry name" value="Family A G protein-coupled receptor-like"/>
    <property type="match status" value="1"/>
</dbReference>
<keyword evidence="2" id="KW-0472">Membrane</keyword>
<evidence type="ECO:0000256" key="2">
    <source>
        <dbReference type="SAM" id="Phobius"/>
    </source>
</evidence>
<dbReference type="Gene3D" id="1.20.1070.10">
    <property type="entry name" value="Rhodopsin 7-helix transmembrane proteins"/>
    <property type="match status" value="1"/>
</dbReference>
<dbReference type="EMBL" id="BLXT01007498">
    <property type="protein sequence ID" value="GFO39460.1"/>
    <property type="molecule type" value="Genomic_DNA"/>
</dbReference>
<accession>A0AAV4D5N1</accession>
<reference evidence="3 4" key="1">
    <citation type="journal article" date="2021" name="Elife">
        <title>Chloroplast acquisition without the gene transfer in kleptoplastic sea slugs, Plakobranchus ocellatus.</title>
        <authorList>
            <person name="Maeda T."/>
            <person name="Takahashi S."/>
            <person name="Yoshida T."/>
            <person name="Shimamura S."/>
            <person name="Takaki Y."/>
            <person name="Nagai Y."/>
            <person name="Toyoda A."/>
            <person name="Suzuki Y."/>
            <person name="Arimoto A."/>
            <person name="Ishii H."/>
            <person name="Satoh N."/>
            <person name="Nishiyama T."/>
            <person name="Hasebe M."/>
            <person name="Maruyama T."/>
            <person name="Minagawa J."/>
            <person name="Obokata J."/>
            <person name="Shigenobu S."/>
        </authorList>
    </citation>
    <scope>NUCLEOTIDE SEQUENCE [LARGE SCALE GENOMIC DNA]</scope>
</reference>
<keyword evidence="2" id="KW-1133">Transmembrane helix</keyword>